<name>A0ACB7CBK7_9ASCO</name>
<keyword evidence="2" id="KW-1185">Reference proteome</keyword>
<gene>
    <name evidence="1" type="ORF">PORY_001279</name>
</gene>
<reference evidence="1 2" key="1">
    <citation type="journal article" date="2021" name="Commun. Biol.">
        <title>Genomic insights into the host specific adaptation of the Pneumocystis genus.</title>
        <authorList>
            <person name="Cisse O.H."/>
            <person name="Ma L."/>
            <person name="Dekker J.P."/>
            <person name="Khil P.P."/>
            <person name="Youn J.-H."/>
            <person name="Brenchley J.M."/>
            <person name="Blair R."/>
            <person name="Pahar B."/>
            <person name="Chabe M."/>
            <person name="Van Rompay K.K.A."/>
            <person name="Keesler R."/>
            <person name="Sukura A."/>
            <person name="Hirsch V."/>
            <person name="Kutty G."/>
            <person name="Liu Y."/>
            <person name="Peng L."/>
            <person name="Chen J."/>
            <person name="Song J."/>
            <person name="Weissenbacher-Lang C."/>
            <person name="Xu J."/>
            <person name="Upham N.S."/>
            <person name="Stajich J.E."/>
            <person name="Cuomo C.A."/>
            <person name="Cushion M.T."/>
            <person name="Kovacs J.A."/>
        </authorList>
    </citation>
    <scope>NUCLEOTIDE SEQUENCE [LARGE SCALE GENOMIC DNA]</scope>
    <source>
        <strain evidence="1 2">RABM</strain>
    </source>
</reference>
<dbReference type="EMBL" id="JABTEG010000004">
    <property type="protein sequence ID" value="KAG4305109.1"/>
    <property type="molecule type" value="Genomic_DNA"/>
</dbReference>
<protein>
    <submittedName>
        <fullName evidence="1">Uncharacterized protein</fullName>
    </submittedName>
</protein>
<comment type="caution">
    <text evidence="1">The sequence shown here is derived from an EMBL/GenBank/DDBJ whole genome shotgun (WGS) entry which is preliminary data.</text>
</comment>
<accession>A0ACB7CBK7</accession>
<evidence type="ECO:0000313" key="2">
    <source>
        <dbReference type="Proteomes" id="UP000768646"/>
    </source>
</evidence>
<sequence length="1090" mass="125725">MRVFVFLILVNIIYVISKGNNKEIDLIKPKINIRRNGDSGVKKHPVLKDSVYKKEYFLAIILQVDGLHENVCKNYLSKYCEELKSMDSTLSNVEEKVKEICGNISTVCYGHKQNIVNECKNFKTTIQSLFQNNQMTSITKESCEDYQQKCLLLNDICYDNTTTDLTEFCTKIMNFCYQEELDNIAEQIILRALKGNLTSQNNCTEKLKEHCPILSKQSNELMLKCLNPETTCKLFVNNTNKTCENLKKGIEEASKNNNLFIKVYNELLEKCYFYDSSCNGDVQEKCKNFKEKCNKKNITYTPPGPPFNPIEYPALWLEKIGLQDLYTKAEKQGIFIAKPSSNRDYEILSLLATNTEKKAQNLTNICTKDHSKNCSYIKQLLEGTSICNNTSVSQIEKIMCGKLNSSRRCDFFKAFLTLNGLSYSIIRTINISSLFYRLYQLPVLTREECDIFKWSCFYLQKHCQTHLENTCININVACYKTGIYNLVNTLLEKSLYGLLHDTDKDPKDCREKLFKTCTTLRYYNIYTFIFCLRLNQTCKMLEEDVHRRGRNLQNILGRHKDFPTKKHCFNLVPQCNDLVHDNPWLKHSCYTLKRECTRLENTETLKYNLLEDKTDTLMNVNNCLAYLQSKCRRWFRRRNHKHYLICIELNRTCSIMVDRANKHCDALKINMKNYNIINAVKAAKTNSAANETELENLETICNYWEPYCDQLMPVCPQLLNTTGNDNDLCARFKEHCKSFRKNFILEEKLMHVLKGNLQEKDKCEAKLTEYCKQDSTIKIFENLCKNITTSSETTKNICNRLIRRLKKRCIGLPDKLKKEIKELTEKKKQYDELKKDAKEAMSNSSLILSAVITGRNYTNNLFTRNSFNAFAKNMFLNTGVHEKNISGDTCLLYHPKDVEPSGVETDAFDVTADAISLYVELKKQCSQLRLDCSFKDDCLEAKDGCNQIEETCKSLEPFKIPPKEKVIEVSINTVTKTKTINATGKTIVTSETITVTVTNDTYTITSPNTTTKTVFITETLLITKTKISTSIISVVTMKDKETQSESIDKPDSRIKPSEGTNLLPSILWSLFVITLISQYSRTLKKQCFGS</sequence>
<evidence type="ECO:0000313" key="1">
    <source>
        <dbReference type="EMBL" id="KAG4305109.1"/>
    </source>
</evidence>
<organism evidence="1 2">
    <name type="scientific">Pneumocystis oryctolagi</name>
    <dbReference type="NCBI Taxonomy" id="42067"/>
    <lineage>
        <taxon>Eukaryota</taxon>
        <taxon>Fungi</taxon>
        <taxon>Dikarya</taxon>
        <taxon>Ascomycota</taxon>
        <taxon>Taphrinomycotina</taxon>
        <taxon>Pneumocystomycetes</taxon>
        <taxon>Pneumocystaceae</taxon>
        <taxon>Pneumocystis</taxon>
    </lineage>
</organism>
<proteinExistence type="predicted"/>
<dbReference type="Proteomes" id="UP000768646">
    <property type="component" value="Unassembled WGS sequence"/>
</dbReference>